<feature type="domain" description="DUF402" evidence="2">
    <location>
        <begin position="317"/>
        <end position="441"/>
    </location>
</feature>
<organism evidence="3">
    <name type="scientific">Ignisphaera aggregans</name>
    <dbReference type="NCBI Taxonomy" id="334771"/>
    <lineage>
        <taxon>Archaea</taxon>
        <taxon>Thermoproteota</taxon>
        <taxon>Thermoprotei</taxon>
        <taxon>Desulfurococcales</taxon>
        <taxon>Desulfurococcaceae</taxon>
        <taxon>Ignisphaera</taxon>
    </lineage>
</organism>
<protein>
    <submittedName>
        <fullName evidence="3">DUF402 domain-containing protein</fullName>
    </submittedName>
</protein>
<dbReference type="GO" id="GO:0016787">
    <property type="term" value="F:hydrolase activity"/>
    <property type="evidence" value="ECO:0007669"/>
    <property type="project" value="UniProtKB-KW"/>
</dbReference>
<dbReference type="InterPro" id="IPR035930">
    <property type="entry name" value="FomD-like_sf"/>
</dbReference>
<dbReference type="PANTHER" id="PTHR39159:SF1">
    <property type="entry name" value="UPF0374 PROTEIN YGAC"/>
    <property type="match status" value="1"/>
</dbReference>
<dbReference type="Gene3D" id="2.40.380.10">
    <property type="entry name" value="FomD-like"/>
    <property type="match status" value="1"/>
</dbReference>
<dbReference type="InterPro" id="IPR007295">
    <property type="entry name" value="DUF402"/>
</dbReference>
<comment type="caution">
    <text evidence="3">The sequence shown here is derived from an EMBL/GenBank/DDBJ whole genome shotgun (WGS) entry which is preliminary data.</text>
</comment>
<reference evidence="3" key="1">
    <citation type="journal article" date="2020" name="mSystems">
        <title>Genome- and Community-Level Interaction Insights into Carbon Utilization and Element Cycling Functions of Hydrothermarchaeota in Hydrothermal Sediment.</title>
        <authorList>
            <person name="Zhou Z."/>
            <person name="Liu Y."/>
            <person name="Xu W."/>
            <person name="Pan J."/>
            <person name="Luo Z.H."/>
            <person name="Li M."/>
        </authorList>
    </citation>
    <scope>NUCLEOTIDE SEQUENCE [LARGE SCALE GENOMIC DNA]</scope>
    <source>
        <strain evidence="3">SpSt-16</strain>
    </source>
</reference>
<evidence type="ECO:0000259" key="2">
    <source>
        <dbReference type="Pfam" id="PF04167"/>
    </source>
</evidence>
<name>A0A7C2ZPF1_9CREN</name>
<dbReference type="InterPro" id="IPR050212">
    <property type="entry name" value="Ntdp-like"/>
</dbReference>
<dbReference type="Pfam" id="PF04167">
    <property type="entry name" value="DUF402"/>
    <property type="match status" value="1"/>
</dbReference>
<dbReference type="SUPFAM" id="SSF159234">
    <property type="entry name" value="FomD-like"/>
    <property type="match status" value="1"/>
</dbReference>
<accession>A0A7C2ZPF1</accession>
<dbReference type="PANTHER" id="PTHR39159">
    <property type="match status" value="1"/>
</dbReference>
<gene>
    <name evidence="3" type="ORF">ENO77_03205</name>
</gene>
<evidence type="ECO:0000313" key="3">
    <source>
        <dbReference type="EMBL" id="HEW53158.1"/>
    </source>
</evidence>
<keyword evidence="1" id="KW-0378">Hydrolase</keyword>
<evidence type="ECO:0000256" key="1">
    <source>
        <dbReference type="ARBA" id="ARBA00022801"/>
    </source>
</evidence>
<proteinExistence type="predicted"/>
<sequence length="453" mass="50969">MDLSDQLAQRISLPPRREETPHATIKTSDDDPNILVLVGLRDAVESALRAIVSRVPYVSYEYNKYGPYTTIVARVRGIENGRCVAEYGELVLLVQNSPKCLEGSSQVVHIVKPATHSDKKAIAYPGIAILKDTLVLLDDGMGKVIFSEHIRDPERRATLLTLSSSLTRQGFSIRWRSAAKASPLEKIARDLEEALNELNTVKSRQYKVGDVVTEGEAIAFVILTRPSKEYLDDIRNSVVPTARGHHIMRTCGRLTEFADIVDFMTRYIDRNELYKALLYAIAESSLGKRFYIKHRKPPSKVIDLGPMETVDIVDSSRLGKVLVGRRAIKSGGVYDGLGIPKERGDIVLSFIPIDAWFIVHRYIGVDGEEKGIYININTPPEICLESRTISYLDLFVDVVYSENEIKIIDEEELDKAVENKLLGQDFVKAVRETIDYIKNNIDYIIPLVRSLHQ</sequence>
<dbReference type="EMBL" id="DSGT01000009">
    <property type="protein sequence ID" value="HEW53158.1"/>
    <property type="molecule type" value="Genomic_DNA"/>
</dbReference>
<dbReference type="AlphaFoldDB" id="A0A7C2ZPF1"/>